<dbReference type="Gramene" id="PHT68579">
    <property type="protein sequence ID" value="PHT68579"/>
    <property type="gene ID" value="T459_28066"/>
</dbReference>
<dbReference type="AlphaFoldDB" id="A0A2G2YFU4"/>
<organism evidence="1 2">
    <name type="scientific">Capsicum annuum</name>
    <name type="common">Capsicum pepper</name>
    <dbReference type="NCBI Taxonomy" id="4072"/>
    <lineage>
        <taxon>Eukaryota</taxon>
        <taxon>Viridiplantae</taxon>
        <taxon>Streptophyta</taxon>
        <taxon>Embryophyta</taxon>
        <taxon>Tracheophyta</taxon>
        <taxon>Spermatophyta</taxon>
        <taxon>Magnoliopsida</taxon>
        <taxon>eudicotyledons</taxon>
        <taxon>Gunneridae</taxon>
        <taxon>Pentapetalae</taxon>
        <taxon>asterids</taxon>
        <taxon>lamiids</taxon>
        <taxon>Solanales</taxon>
        <taxon>Solanaceae</taxon>
        <taxon>Solanoideae</taxon>
        <taxon>Capsiceae</taxon>
        <taxon>Capsicum</taxon>
    </lineage>
</organism>
<evidence type="ECO:0000313" key="1">
    <source>
        <dbReference type="EMBL" id="PHT68579.1"/>
    </source>
</evidence>
<comment type="caution">
    <text evidence="1">The sequence shown here is derived from an EMBL/GenBank/DDBJ whole genome shotgun (WGS) entry which is preliminary data.</text>
</comment>
<dbReference type="EMBL" id="AYRZ02000011">
    <property type="protein sequence ID" value="PHT68579.1"/>
    <property type="molecule type" value="Genomic_DNA"/>
</dbReference>
<sequence>MNSGVVWLKGLQTPQEKISGTTSRSLMTDLKSAKLGDRGWVWSLGLLNNNRDRVVEREDEGIMRGNSVLNEPHPGSFSHDGSPFIRGTNSKSYAKALYMANAVTKPILKRFKMSNIPKYDGTLDSHEHLLF</sequence>
<name>A0A2G2YFU4_CAPAN</name>
<keyword evidence="2" id="KW-1185">Reference proteome</keyword>
<accession>A0A2G2YFU4</accession>
<reference evidence="1 2" key="1">
    <citation type="journal article" date="2014" name="Nat. Genet.">
        <title>Genome sequence of the hot pepper provides insights into the evolution of pungency in Capsicum species.</title>
        <authorList>
            <person name="Kim S."/>
            <person name="Park M."/>
            <person name="Yeom S.I."/>
            <person name="Kim Y.M."/>
            <person name="Lee J.M."/>
            <person name="Lee H.A."/>
            <person name="Seo E."/>
            <person name="Choi J."/>
            <person name="Cheong K."/>
            <person name="Kim K.T."/>
            <person name="Jung K."/>
            <person name="Lee G.W."/>
            <person name="Oh S.K."/>
            <person name="Bae C."/>
            <person name="Kim S.B."/>
            <person name="Lee H.Y."/>
            <person name="Kim S.Y."/>
            <person name="Kim M.S."/>
            <person name="Kang B.C."/>
            <person name="Jo Y.D."/>
            <person name="Yang H.B."/>
            <person name="Jeong H.J."/>
            <person name="Kang W.H."/>
            <person name="Kwon J.K."/>
            <person name="Shin C."/>
            <person name="Lim J.Y."/>
            <person name="Park J.H."/>
            <person name="Huh J.H."/>
            <person name="Kim J.S."/>
            <person name="Kim B.D."/>
            <person name="Cohen O."/>
            <person name="Paran I."/>
            <person name="Suh M.C."/>
            <person name="Lee S.B."/>
            <person name="Kim Y.K."/>
            <person name="Shin Y."/>
            <person name="Noh S.J."/>
            <person name="Park J."/>
            <person name="Seo Y.S."/>
            <person name="Kwon S.Y."/>
            <person name="Kim H.A."/>
            <person name="Park J.M."/>
            <person name="Kim H.J."/>
            <person name="Choi S.B."/>
            <person name="Bosland P.W."/>
            <person name="Reeves G."/>
            <person name="Jo S.H."/>
            <person name="Lee B.W."/>
            <person name="Cho H.T."/>
            <person name="Choi H.S."/>
            <person name="Lee M.S."/>
            <person name="Yu Y."/>
            <person name="Do Choi Y."/>
            <person name="Park B.S."/>
            <person name="van Deynze A."/>
            <person name="Ashrafi H."/>
            <person name="Hill T."/>
            <person name="Kim W.T."/>
            <person name="Pai H.S."/>
            <person name="Ahn H.K."/>
            <person name="Yeam I."/>
            <person name="Giovannoni J.J."/>
            <person name="Rose J.K."/>
            <person name="Sorensen I."/>
            <person name="Lee S.J."/>
            <person name="Kim R.W."/>
            <person name="Choi I.Y."/>
            <person name="Choi B.S."/>
            <person name="Lim J.S."/>
            <person name="Lee Y.H."/>
            <person name="Choi D."/>
        </authorList>
    </citation>
    <scope>NUCLEOTIDE SEQUENCE [LARGE SCALE GENOMIC DNA]</scope>
    <source>
        <strain evidence="2">cv. CM334</strain>
    </source>
</reference>
<protein>
    <submittedName>
        <fullName evidence="1">Uncharacterized protein</fullName>
    </submittedName>
</protein>
<gene>
    <name evidence="1" type="ORF">T459_28066</name>
</gene>
<reference evidence="1 2" key="2">
    <citation type="journal article" date="2017" name="Genome Biol.">
        <title>New reference genome sequences of hot pepper reveal the massive evolution of plant disease-resistance genes by retroduplication.</title>
        <authorList>
            <person name="Kim S."/>
            <person name="Park J."/>
            <person name="Yeom S.I."/>
            <person name="Kim Y.M."/>
            <person name="Seo E."/>
            <person name="Kim K.T."/>
            <person name="Kim M.S."/>
            <person name="Lee J.M."/>
            <person name="Cheong K."/>
            <person name="Shin H.S."/>
            <person name="Kim S.B."/>
            <person name="Han K."/>
            <person name="Lee J."/>
            <person name="Park M."/>
            <person name="Lee H.A."/>
            <person name="Lee H.Y."/>
            <person name="Lee Y."/>
            <person name="Oh S."/>
            <person name="Lee J.H."/>
            <person name="Choi E."/>
            <person name="Choi E."/>
            <person name="Lee S.E."/>
            <person name="Jeon J."/>
            <person name="Kim H."/>
            <person name="Choi G."/>
            <person name="Song H."/>
            <person name="Lee J."/>
            <person name="Lee S.C."/>
            <person name="Kwon J.K."/>
            <person name="Lee H.Y."/>
            <person name="Koo N."/>
            <person name="Hong Y."/>
            <person name="Kim R.W."/>
            <person name="Kang W.H."/>
            <person name="Huh J.H."/>
            <person name="Kang B.C."/>
            <person name="Yang T.J."/>
            <person name="Lee Y.H."/>
            <person name="Bennetzen J.L."/>
            <person name="Choi D."/>
        </authorList>
    </citation>
    <scope>NUCLEOTIDE SEQUENCE [LARGE SCALE GENOMIC DNA]</scope>
    <source>
        <strain evidence="2">cv. CM334</strain>
    </source>
</reference>
<evidence type="ECO:0000313" key="2">
    <source>
        <dbReference type="Proteomes" id="UP000222542"/>
    </source>
</evidence>
<dbReference type="Proteomes" id="UP000222542">
    <property type="component" value="Unassembled WGS sequence"/>
</dbReference>
<proteinExistence type="predicted"/>